<comment type="caution">
    <text evidence="2">The sequence shown here is derived from an EMBL/GenBank/DDBJ whole genome shotgun (WGS) entry which is preliminary data.</text>
</comment>
<keyword evidence="3" id="KW-1185">Reference proteome</keyword>
<evidence type="ECO:0000259" key="1">
    <source>
        <dbReference type="Pfam" id="PF24847"/>
    </source>
</evidence>
<organism evidence="2 3">
    <name type="scientific">Dillenia turbinata</name>
    <dbReference type="NCBI Taxonomy" id="194707"/>
    <lineage>
        <taxon>Eukaryota</taxon>
        <taxon>Viridiplantae</taxon>
        <taxon>Streptophyta</taxon>
        <taxon>Embryophyta</taxon>
        <taxon>Tracheophyta</taxon>
        <taxon>Spermatophyta</taxon>
        <taxon>Magnoliopsida</taxon>
        <taxon>eudicotyledons</taxon>
        <taxon>Gunneridae</taxon>
        <taxon>Pentapetalae</taxon>
        <taxon>Dilleniales</taxon>
        <taxon>Dilleniaceae</taxon>
        <taxon>Dillenia</taxon>
    </lineage>
</organism>
<dbReference type="AlphaFoldDB" id="A0AAN8VWL1"/>
<sequence>MERGFEKPWVKLSGWCQCHQPPQHGAEEDKTRSRKWNSSESNVQNICGSNCLWSHKGCVTFMKGFPTTTKAFTAMPCPRPIKHGESENRISFQMPLHYPRYKKGDYETMPEWKLDCLLKEYGLPVTGDLNFKRNFAMGAFLWPSQNE</sequence>
<dbReference type="PANTHER" id="PTHR33513">
    <property type="entry name" value="OS06G0523300 PROTEIN"/>
    <property type="match status" value="1"/>
</dbReference>
<reference evidence="2 3" key="1">
    <citation type="submission" date="2023-12" db="EMBL/GenBank/DDBJ databases">
        <title>A high-quality genome assembly for Dillenia turbinata (Dilleniales).</title>
        <authorList>
            <person name="Chanderbali A."/>
        </authorList>
    </citation>
    <scope>NUCLEOTIDE SEQUENCE [LARGE SCALE GENOMIC DNA]</scope>
    <source>
        <strain evidence="2">LSX21</strain>
        <tissue evidence="2">Leaf</tissue>
    </source>
</reference>
<dbReference type="Pfam" id="PF24847">
    <property type="entry name" value="DUF7722"/>
    <property type="match status" value="1"/>
</dbReference>
<dbReference type="EMBL" id="JBAMMX010000008">
    <property type="protein sequence ID" value="KAK6935488.1"/>
    <property type="molecule type" value="Genomic_DNA"/>
</dbReference>
<proteinExistence type="predicted"/>
<name>A0AAN8VWL1_9MAGN</name>
<protein>
    <recommendedName>
        <fullName evidence="1">DUF7722 domain-containing protein</fullName>
    </recommendedName>
</protein>
<dbReference type="InterPro" id="IPR056139">
    <property type="entry name" value="DUF7722"/>
</dbReference>
<gene>
    <name evidence="2" type="ORF">RJ641_035643</name>
</gene>
<evidence type="ECO:0000313" key="2">
    <source>
        <dbReference type="EMBL" id="KAK6935488.1"/>
    </source>
</evidence>
<evidence type="ECO:0000313" key="3">
    <source>
        <dbReference type="Proteomes" id="UP001370490"/>
    </source>
</evidence>
<feature type="domain" description="DUF7722" evidence="1">
    <location>
        <begin position="98"/>
        <end position="143"/>
    </location>
</feature>
<dbReference type="Proteomes" id="UP001370490">
    <property type="component" value="Unassembled WGS sequence"/>
</dbReference>
<dbReference type="PANTHER" id="PTHR33513:SF4">
    <property type="entry name" value="GB|AAF04428.1"/>
    <property type="match status" value="1"/>
</dbReference>
<accession>A0AAN8VWL1</accession>